<protein>
    <recommendedName>
        <fullName evidence="2">UPF0125 protein SAMN04488094_10364</fullName>
    </recommendedName>
</protein>
<dbReference type="InterPro" id="IPR016155">
    <property type="entry name" value="Mopterin_synth/thiamin_S_b"/>
</dbReference>
<dbReference type="NCBIfam" id="NF002490">
    <property type="entry name" value="PRK01777.1"/>
    <property type="match status" value="1"/>
</dbReference>
<dbReference type="InterPro" id="IPR005346">
    <property type="entry name" value="RnfH"/>
</dbReference>
<dbReference type="RefSeq" id="WP_093360054.1">
    <property type="nucleotide sequence ID" value="NZ_FOLG01000003.1"/>
</dbReference>
<dbReference type="Gene3D" id="3.10.20.280">
    <property type="entry name" value="RnfH-like"/>
    <property type="match status" value="1"/>
</dbReference>
<evidence type="ECO:0000313" key="3">
    <source>
        <dbReference type="EMBL" id="SFC20274.1"/>
    </source>
</evidence>
<dbReference type="PANTHER" id="PTHR37483">
    <property type="entry name" value="UPF0125 PROTEIN RATB"/>
    <property type="match status" value="1"/>
</dbReference>
<keyword evidence="4" id="KW-1185">Reference proteome</keyword>
<dbReference type="InterPro" id="IPR037021">
    <property type="entry name" value="RnfH_sf"/>
</dbReference>
<gene>
    <name evidence="3" type="ORF">SAMN04488094_10364</name>
</gene>
<evidence type="ECO:0000256" key="1">
    <source>
        <dbReference type="ARBA" id="ARBA00010645"/>
    </source>
</evidence>
<dbReference type="SUPFAM" id="SSF54285">
    <property type="entry name" value="MoaD/ThiS"/>
    <property type="match status" value="1"/>
</dbReference>
<accession>A0A1I1H8I2</accession>
<comment type="similarity">
    <text evidence="1 2">Belongs to the UPF0125 (RnfH) family.</text>
</comment>
<evidence type="ECO:0000313" key="4">
    <source>
        <dbReference type="Proteomes" id="UP000198728"/>
    </source>
</evidence>
<dbReference type="EMBL" id="FOLG01000003">
    <property type="protein sequence ID" value="SFC20274.1"/>
    <property type="molecule type" value="Genomic_DNA"/>
</dbReference>
<dbReference type="PANTHER" id="PTHR37483:SF1">
    <property type="entry name" value="UPF0125 PROTEIN RATB"/>
    <property type="match status" value="1"/>
</dbReference>
<name>A0A1I1H8I2_9RHOB</name>
<dbReference type="Pfam" id="PF03658">
    <property type="entry name" value="Ub-RnfH"/>
    <property type="match status" value="1"/>
</dbReference>
<evidence type="ECO:0000256" key="2">
    <source>
        <dbReference type="HAMAP-Rule" id="MF_00460"/>
    </source>
</evidence>
<proteinExistence type="inferred from homology"/>
<dbReference type="HAMAP" id="MF_00460">
    <property type="entry name" value="UPF0125_RnfH"/>
    <property type="match status" value="1"/>
</dbReference>
<organism evidence="3 4">
    <name type="scientific">Tropicimonas isoalkanivorans</name>
    <dbReference type="NCBI Taxonomy" id="441112"/>
    <lineage>
        <taxon>Bacteria</taxon>
        <taxon>Pseudomonadati</taxon>
        <taxon>Pseudomonadota</taxon>
        <taxon>Alphaproteobacteria</taxon>
        <taxon>Rhodobacterales</taxon>
        <taxon>Roseobacteraceae</taxon>
        <taxon>Tropicimonas</taxon>
    </lineage>
</organism>
<reference evidence="3 4" key="1">
    <citation type="submission" date="2016-10" db="EMBL/GenBank/DDBJ databases">
        <authorList>
            <person name="de Groot N.N."/>
        </authorList>
    </citation>
    <scope>NUCLEOTIDE SEQUENCE [LARGE SCALE GENOMIC DNA]</scope>
    <source>
        <strain evidence="3 4">DSM 19548</strain>
    </source>
</reference>
<sequence>MNVGIAFAKQSAQVWIKMEVPDGATVQEVIELSGLLKQFPEIDLETNKVGIFGTVSKLSATVNDGDRVEIYRPIHPEAELLDRKDTRG</sequence>
<dbReference type="Proteomes" id="UP000198728">
    <property type="component" value="Unassembled WGS sequence"/>
</dbReference>
<dbReference type="STRING" id="441112.SAMN04488094_10364"/>
<dbReference type="AlphaFoldDB" id="A0A1I1H8I2"/>
<dbReference type="OrthoDB" id="9796575at2"/>